<dbReference type="Pfam" id="PF13855">
    <property type="entry name" value="LRR_8"/>
    <property type="match status" value="1"/>
</dbReference>
<reference evidence="1 2" key="1">
    <citation type="journal article" date="2021" name="Elife">
        <title>Chloroplast acquisition without the gene transfer in kleptoplastic sea slugs, Plakobranchus ocellatus.</title>
        <authorList>
            <person name="Maeda T."/>
            <person name="Takahashi S."/>
            <person name="Yoshida T."/>
            <person name="Shimamura S."/>
            <person name="Takaki Y."/>
            <person name="Nagai Y."/>
            <person name="Toyoda A."/>
            <person name="Suzuki Y."/>
            <person name="Arimoto A."/>
            <person name="Ishii H."/>
            <person name="Satoh N."/>
            <person name="Nishiyama T."/>
            <person name="Hasebe M."/>
            <person name="Maruyama T."/>
            <person name="Minagawa J."/>
            <person name="Obokata J."/>
            <person name="Shigenobu S."/>
        </authorList>
    </citation>
    <scope>NUCLEOTIDE SEQUENCE [LARGE SCALE GENOMIC DNA]</scope>
</reference>
<dbReference type="Proteomes" id="UP000762676">
    <property type="component" value="Unassembled WGS sequence"/>
</dbReference>
<gene>
    <name evidence="1" type="ORF">ElyMa_004909000</name>
</gene>
<sequence length="220" mass="24483">MNQPRLHQLKDGMLRNFTQLRRLGIRDSDLKQIAENVFDDLNYLQVLDFGNNTIVDYPVALIGISNETKIILQGNAFCKCLNFWLIQNASLTNATQVVPCMSGDGEMTEELAIFTDSLIQQCASIKIQAVDTVITASSGESVNVTCPFRNMDISWDVNNIESSWELITPEGQQARNPHIKITEISEADQCRKVTCNGANSTHTAQADSYLVIPCKLIKTV</sequence>
<evidence type="ECO:0000313" key="2">
    <source>
        <dbReference type="Proteomes" id="UP000762676"/>
    </source>
</evidence>
<dbReference type="SUPFAM" id="SSF52058">
    <property type="entry name" value="L domain-like"/>
    <property type="match status" value="1"/>
</dbReference>
<dbReference type="AlphaFoldDB" id="A0AAV4IZ94"/>
<name>A0AAV4IZ94_9GAST</name>
<evidence type="ECO:0000313" key="1">
    <source>
        <dbReference type="EMBL" id="GFS14512.1"/>
    </source>
</evidence>
<dbReference type="GO" id="GO:0016301">
    <property type="term" value="F:kinase activity"/>
    <property type="evidence" value="ECO:0007669"/>
    <property type="project" value="UniProtKB-KW"/>
</dbReference>
<accession>A0AAV4IZ94</accession>
<protein>
    <submittedName>
        <fullName evidence="1">Tyrosine-protein kinase receptor</fullName>
    </submittedName>
</protein>
<comment type="caution">
    <text evidence="1">The sequence shown here is derived from an EMBL/GenBank/DDBJ whole genome shotgun (WGS) entry which is preliminary data.</text>
</comment>
<keyword evidence="1" id="KW-0675">Receptor</keyword>
<organism evidence="1 2">
    <name type="scientific">Elysia marginata</name>
    <dbReference type="NCBI Taxonomy" id="1093978"/>
    <lineage>
        <taxon>Eukaryota</taxon>
        <taxon>Metazoa</taxon>
        <taxon>Spiralia</taxon>
        <taxon>Lophotrochozoa</taxon>
        <taxon>Mollusca</taxon>
        <taxon>Gastropoda</taxon>
        <taxon>Heterobranchia</taxon>
        <taxon>Euthyneura</taxon>
        <taxon>Panpulmonata</taxon>
        <taxon>Sacoglossa</taxon>
        <taxon>Placobranchoidea</taxon>
        <taxon>Plakobranchidae</taxon>
        <taxon>Elysia</taxon>
    </lineage>
</organism>
<proteinExistence type="predicted"/>
<dbReference type="InterPro" id="IPR032675">
    <property type="entry name" value="LRR_dom_sf"/>
</dbReference>
<keyword evidence="1" id="KW-0418">Kinase</keyword>
<dbReference type="Gene3D" id="3.80.10.10">
    <property type="entry name" value="Ribonuclease Inhibitor"/>
    <property type="match status" value="1"/>
</dbReference>
<dbReference type="InterPro" id="IPR001611">
    <property type="entry name" value="Leu-rich_rpt"/>
</dbReference>
<dbReference type="EMBL" id="BMAT01009836">
    <property type="protein sequence ID" value="GFS14512.1"/>
    <property type="molecule type" value="Genomic_DNA"/>
</dbReference>
<keyword evidence="2" id="KW-1185">Reference proteome</keyword>
<keyword evidence="1" id="KW-0808">Transferase</keyword>